<dbReference type="AlphaFoldDB" id="A0A1E1KX08"/>
<organism evidence="1 2">
    <name type="scientific">Rhynchosporium agropyri</name>
    <dbReference type="NCBI Taxonomy" id="914238"/>
    <lineage>
        <taxon>Eukaryota</taxon>
        <taxon>Fungi</taxon>
        <taxon>Dikarya</taxon>
        <taxon>Ascomycota</taxon>
        <taxon>Pezizomycotina</taxon>
        <taxon>Leotiomycetes</taxon>
        <taxon>Helotiales</taxon>
        <taxon>Ploettnerulaceae</taxon>
        <taxon>Rhynchosporium</taxon>
    </lineage>
</organism>
<protein>
    <submittedName>
        <fullName evidence="1">Uncharacterized protein</fullName>
    </submittedName>
</protein>
<keyword evidence="2" id="KW-1185">Reference proteome</keyword>
<reference evidence="2" key="1">
    <citation type="submission" date="2016-03" db="EMBL/GenBank/DDBJ databases">
        <authorList>
            <person name="Guldener U."/>
        </authorList>
    </citation>
    <scope>NUCLEOTIDE SEQUENCE [LARGE SCALE GENOMIC DNA]</scope>
    <source>
        <strain evidence="2">04CH-RAC-A.6.1</strain>
    </source>
</reference>
<gene>
    <name evidence="1" type="ORF">RAG0_09794</name>
</gene>
<dbReference type="EMBL" id="FJUX01000058">
    <property type="protein sequence ID" value="CZT02773.1"/>
    <property type="molecule type" value="Genomic_DNA"/>
</dbReference>
<dbReference type="Proteomes" id="UP000178912">
    <property type="component" value="Unassembled WGS sequence"/>
</dbReference>
<proteinExistence type="predicted"/>
<evidence type="ECO:0000313" key="2">
    <source>
        <dbReference type="Proteomes" id="UP000178912"/>
    </source>
</evidence>
<name>A0A1E1KX08_9HELO</name>
<evidence type="ECO:0000313" key="1">
    <source>
        <dbReference type="EMBL" id="CZT02773.1"/>
    </source>
</evidence>
<sequence>MHTLAAAERIEFTLRMRLFSGLSGFRFEHSTQAPGRIASKVLPTAKAPQYGIRPIVPYASPCLKQYRAYIPHPDKWLIYAVRYITFSVEQLDALLVDNDLFLDLVLHVLDQLNNDTLPLFN</sequence>
<accession>A0A1E1KX08</accession>